<organism evidence="6 7">
    <name type="scientific">Clostridium bornimense</name>
    <dbReference type="NCBI Taxonomy" id="1216932"/>
    <lineage>
        <taxon>Bacteria</taxon>
        <taxon>Bacillati</taxon>
        <taxon>Bacillota</taxon>
        <taxon>Clostridia</taxon>
        <taxon>Eubacteriales</taxon>
        <taxon>Clostridiaceae</taxon>
        <taxon>Clostridium</taxon>
    </lineage>
</organism>
<dbReference type="PATRIC" id="fig|1216932.3.peg.3150"/>
<dbReference type="GO" id="GO:0016836">
    <property type="term" value="F:hydro-lyase activity"/>
    <property type="evidence" value="ECO:0007669"/>
    <property type="project" value="UniProtKB-ARBA"/>
</dbReference>
<dbReference type="OrthoDB" id="9810278at2"/>
<dbReference type="Proteomes" id="UP000019426">
    <property type="component" value="Chromosome M2/40_rep2"/>
</dbReference>
<dbReference type="HOGENOM" id="CLU_053697_1_1_9"/>
<comment type="cofactor">
    <cofactor evidence="1">
        <name>[4Fe-4S] cluster</name>
        <dbReference type="ChEBI" id="CHEBI:49883"/>
    </cofactor>
</comment>
<evidence type="ECO:0000256" key="4">
    <source>
        <dbReference type="ARBA" id="ARBA00023004"/>
    </source>
</evidence>
<proteinExistence type="inferred from homology"/>
<protein>
    <submittedName>
        <fullName evidence="6">2-hydroxyglutaryl-CoA dehydratase subunit D</fullName>
    </submittedName>
</protein>
<dbReference type="EMBL" id="HG917869">
    <property type="protein sequence ID" value="CDM70298.1"/>
    <property type="molecule type" value="Genomic_DNA"/>
</dbReference>
<sequence>MKERIKERYERNIKRIASSTLANFKCKAEEIPTINYFINILYDSFVEMKESDEEYIGTYCIMIPDEIIYGFGYRPLRLCASHSTAALVGDEIVPRDACPVIKASLAFQYMDILPIYKQCKCAIIPMTCEGKRKSAELMAEYLPVIPMPFYVSKNASNFEKNVYDIKGLIVTLENLSGRKFKAGKMLQAYKEINYAQEQAYILSSYLQMEDPPVDGSTVMLVLNSFCYSNPLLWGRNVEKLNKSIEEKLINREKRKNKKPRIYLAGSPISFPNYKVLLLLEQLGGQIVGDESCLSGRMLYDPVIPKDESEDSMIRALVARYISACTCPVFDDVEDRKRTLFEKVKKTEAEGIIYHVLRGCIPYDFELSMIEKEAKELDIPILRIETDFSEEDIEQLKIRFEGFVEMIEQRRREKNGKILSRV</sequence>
<dbReference type="PANTHER" id="PTHR30548">
    <property type="entry name" value="2-HYDROXYGLUTARYL-COA DEHYDRATASE, D-COMPONENT-RELATED"/>
    <property type="match status" value="1"/>
</dbReference>
<keyword evidence="3" id="KW-0479">Metal-binding</keyword>
<keyword evidence="5" id="KW-0411">Iron-sulfur</keyword>
<dbReference type="GO" id="GO:0051536">
    <property type="term" value="F:iron-sulfur cluster binding"/>
    <property type="evidence" value="ECO:0007669"/>
    <property type="project" value="UniProtKB-KW"/>
</dbReference>
<reference evidence="6 7" key="1">
    <citation type="submission" date="2013-11" db="EMBL/GenBank/DDBJ databases">
        <title>Complete genome sequence of Clostridum sp. M2/40.</title>
        <authorList>
            <person name="Wibberg D."/>
            <person name="Puehler A."/>
            <person name="Schlueter A."/>
        </authorList>
    </citation>
    <scope>NUCLEOTIDE SEQUENCE [LARGE SCALE GENOMIC DNA]</scope>
    <source>
        <strain evidence="7">M2/40</strain>
    </source>
</reference>
<keyword evidence="7" id="KW-1185">Reference proteome</keyword>
<evidence type="ECO:0000256" key="5">
    <source>
        <dbReference type="ARBA" id="ARBA00023014"/>
    </source>
</evidence>
<name>W6S0L2_9CLOT</name>
<dbReference type="STRING" id="1216932.CM240_3181"/>
<dbReference type="InterPro" id="IPR010327">
    <property type="entry name" value="FldB/FldC_alpha/beta"/>
</dbReference>
<gene>
    <name evidence="6" type="ORF">CM240_3181</name>
</gene>
<dbReference type="Gene3D" id="3.40.50.11900">
    <property type="match status" value="1"/>
</dbReference>
<dbReference type="eggNOG" id="COG1775">
    <property type="taxonomic scope" value="Bacteria"/>
</dbReference>
<dbReference type="KEGG" id="clt:CM240_3181"/>
<evidence type="ECO:0000313" key="6">
    <source>
        <dbReference type="EMBL" id="CDM70298.1"/>
    </source>
</evidence>
<dbReference type="Pfam" id="PF06050">
    <property type="entry name" value="HGD-D"/>
    <property type="match status" value="1"/>
</dbReference>
<evidence type="ECO:0000256" key="1">
    <source>
        <dbReference type="ARBA" id="ARBA00001966"/>
    </source>
</evidence>
<evidence type="ECO:0000313" key="7">
    <source>
        <dbReference type="Proteomes" id="UP000019426"/>
    </source>
</evidence>
<evidence type="ECO:0000256" key="3">
    <source>
        <dbReference type="ARBA" id="ARBA00022723"/>
    </source>
</evidence>
<dbReference type="RefSeq" id="WP_044040451.1">
    <property type="nucleotide sequence ID" value="NZ_HG917869.1"/>
</dbReference>
<dbReference type="PANTHER" id="PTHR30548:SF4">
    <property type="entry name" value="SUBUNIT OF OXYGEN-SENSITIVE 2-HYDROXYISOCAPROYL-COA DEHYDRATASE"/>
    <property type="match status" value="1"/>
</dbReference>
<dbReference type="AlphaFoldDB" id="W6S0L2"/>
<evidence type="ECO:0000256" key="2">
    <source>
        <dbReference type="ARBA" id="ARBA00005806"/>
    </source>
</evidence>
<dbReference type="Gene3D" id="3.40.50.11890">
    <property type="match status" value="1"/>
</dbReference>
<dbReference type="GO" id="GO:0046872">
    <property type="term" value="F:metal ion binding"/>
    <property type="evidence" value="ECO:0007669"/>
    <property type="project" value="UniProtKB-KW"/>
</dbReference>
<accession>W6S0L2</accession>
<comment type="similarity">
    <text evidence="2">Belongs to the FldB/FldC dehydratase alpha/beta subunit family.</text>
</comment>
<keyword evidence="4" id="KW-0408">Iron</keyword>